<organism evidence="8">
    <name type="scientific">bioreactor metagenome</name>
    <dbReference type="NCBI Taxonomy" id="1076179"/>
    <lineage>
        <taxon>unclassified sequences</taxon>
        <taxon>metagenomes</taxon>
        <taxon>ecological metagenomes</taxon>
    </lineage>
</organism>
<keyword evidence="3" id="KW-0862">Zinc</keyword>
<dbReference type="EMBL" id="VSSQ01000010">
    <property type="protein sequence ID" value="MPL59835.1"/>
    <property type="molecule type" value="Genomic_DNA"/>
</dbReference>
<sequence>MTKARKGVKRLLDEAEKPLSALDVGTLMEGVCDLATVYRSLHYLEENGFAESFVLHCSAHGTERYYVSRKAPHRHWFHCERCHRFIDLGACRIGAILKSMESEAGVLIRHHALYTTGLCEGCRGEDSVSEPVEKERGEEGRE</sequence>
<proteinExistence type="inferred from homology"/>
<dbReference type="GO" id="GO:0000976">
    <property type="term" value="F:transcription cis-regulatory region binding"/>
    <property type="evidence" value="ECO:0007669"/>
    <property type="project" value="TreeGrafter"/>
</dbReference>
<dbReference type="InterPro" id="IPR036390">
    <property type="entry name" value="WH_DNA-bd_sf"/>
</dbReference>
<dbReference type="GO" id="GO:0045892">
    <property type="term" value="P:negative regulation of DNA-templated transcription"/>
    <property type="evidence" value="ECO:0007669"/>
    <property type="project" value="TreeGrafter"/>
</dbReference>
<dbReference type="InterPro" id="IPR043135">
    <property type="entry name" value="Fur_C"/>
</dbReference>
<evidence type="ECO:0000256" key="6">
    <source>
        <dbReference type="ARBA" id="ARBA00023163"/>
    </source>
</evidence>
<dbReference type="GO" id="GO:1900376">
    <property type="term" value="P:regulation of secondary metabolite biosynthetic process"/>
    <property type="evidence" value="ECO:0007669"/>
    <property type="project" value="TreeGrafter"/>
</dbReference>
<keyword evidence="4" id="KW-0805">Transcription regulation</keyword>
<gene>
    <name evidence="8" type="ORF">SDC9_05391</name>
</gene>
<protein>
    <recommendedName>
        <fullName evidence="9">Zinc-specific metallo-regulatory protein</fullName>
    </recommendedName>
</protein>
<keyword evidence="6" id="KW-0804">Transcription</keyword>
<evidence type="ECO:0008006" key="9">
    <source>
        <dbReference type="Google" id="ProtNLM"/>
    </source>
</evidence>
<evidence type="ECO:0000313" key="8">
    <source>
        <dbReference type="EMBL" id="MPL59835.1"/>
    </source>
</evidence>
<comment type="caution">
    <text evidence="8">The sequence shown here is derived from an EMBL/GenBank/DDBJ whole genome shotgun (WGS) entry which is preliminary data.</text>
</comment>
<name>A0A644SYY4_9ZZZZ</name>
<evidence type="ECO:0000256" key="1">
    <source>
        <dbReference type="ARBA" id="ARBA00007957"/>
    </source>
</evidence>
<evidence type="ECO:0000256" key="5">
    <source>
        <dbReference type="ARBA" id="ARBA00023125"/>
    </source>
</evidence>
<dbReference type="Gene3D" id="1.10.10.10">
    <property type="entry name" value="Winged helix-like DNA-binding domain superfamily/Winged helix DNA-binding domain"/>
    <property type="match status" value="1"/>
</dbReference>
<keyword evidence="2" id="KW-0678">Repressor</keyword>
<dbReference type="InterPro" id="IPR036388">
    <property type="entry name" value="WH-like_DNA-bd_sf"/>
</dbReference>
<accession>A0A644SYY4</accession>
<dbReference type="GO" id="GO:0008270">
    <property type="term" value="F:zinc ion binding"/>
    <property type="evidence" value="ECO:0007669"/>
    <property type="project" value="TreeGrafter"/>
</dbReference>
<dbReference type="Pfam" id="PF01475">
    <property type="entry name" value="FUR"/>
    <property type="match status" value="1"/>
</dbReference>
<dbReference type="InterPro" id="IPR002481">
    <property type="entry name" value="FUR"/>
</dbReference>
<reference evidence="8" key="1">
    <citation type="submission" date="2019-08" db="EMBL/GenBank/DDBJ databases">
        <authorList>
            <person name="Kucharzyk K."/>
            <person name="Murdoch R.W."/>
            <person name="Higgins S."/>
            <person name="Loffler F."/>
        </authorList>
    </citation>
    <scope>NUCLEOTIDE SEQUENCE</scope>
</reference>
<dbReference type="PANTHER" id="PTHR33202:SF7">
    <property type="entry name" value="FERRIC UPTAKE REGULATION PROTEIN"/>
    <property type="match status" value="1"/>
</dbReference>
<dbReference type="SUPFAM" id="SSF46785">
    <property type="entry name" value="Winged helix' DNA-binding domain"/>
    <property type="match status" value="1"/>
</dbReference>
<dbReference type="GO" id="GO:0003700">
    <property type="term" value="F:DNA-binding transcription factor activity"/>
    <property type="evidence" value="ECO:0007669"/>
    <property type="project" value="InterPro"/>
</dbReference>
<evidence type="ECO:0000256" key="7">
    <source>
        <dbReference type="SAM" id="MobiDB-lite"/>
    </source>
</evidence>
<evidence type="ECO:0000256" key="3">
    <source>
        <dbReference type="ARBA" id="ARBA00022833"/>
    </source>
</evidence>
<dbReference type="PANTHER" id="PTHR33202">
    <property type="entry name" value="ZINC UPTAKE REGULATION PROTEIN"/>
    <property type="match status" value="1"/>
</dbReference>
<keyword evidence="5" id="KW-0238">DNA-binding</keyword>
<evidence type="ECO:0000256" key="4">
    <source>
        <dbReference type="ARBA" id="ARBA00023015"/>
    </source>
</evidence>
<dbReference type="AlphaFoldDB" id="A0A644SYY4"/>
<feature type="region of interest" description="Disordered" evidence="7">
    <location>
        <begin position="123"/>
        <end position="142"/>
    </location>
</feature>
<dbReference type="Gene3D" id="3.30.1490.190">
    <property type="match status" value="1"/>
</dbReference>
<evidence type="ECO:0000256" key="2">
    <source>
        <dbReference type="ARBA" id="ARBA00022491"/>
    </source>
</evidence>
<comment type="similarity">
    <text evidence="1">Belongs to the Fur family.</text>
</comment>